<evidence type="ECO:0000256" key="1">
    <source>
        <dbReference type="ARBA" id="ARBA00012513"/>
    </source>
</evidence>
<dbReference type="SMART" id="SM00220">
    <property type="entry name" value="S_TKc"/>
    <property type="match status" value="1"/>
</dbReference>
<keyword evidence="8" id="KW-0472">Membrane</keyword>
<keyword evidence="11" id="KW-1185">Reference proteome</keyword>
<dbReference type="GO" id="GO:0004674">
    <property type="term" value="F:protein serine/threonine kinase activity"/>
    <property type="evidence" value="ECO:0007669"/>
    <property type="project" value="UniProtKB-EC"/>
</dbReference>
<dbReference type="PANTHER" id="PTHR43289">
    <property type="entry name" value="MITOGEN-ACTIVATED PROTEIN KINASE KINASE KINASE 20-RELATED"/>
    <property type="match status" value="1"/>
</dbReference>
<evidence type="ECO:0000313" key="10">
    <source>
        <dbReference type="EMBL" id="MEJ2886409.1"/>
    </source>
</evidence>
<keyword evidence="5 10" id="KW-0418">Kinase</keyword>
<evidence type="ECO:0000256" key="4">
    <source>
        <dbReference type="ARBA" id="ARBA00022741"/>
    </source>
</evidence>
<evidence type="ECO:0000256" key="7">
    <source>
        <dbReference type="PROSITE-ProRule" id="PRU10141"/>
    </source>
</evidence>
<dbReference type="InterPro" id="IPR008271">
    <property type="entry name" value="Ser/Thr_kinase_AS"/>
</dbReference>
<sequence>MIRGRRVGSERFGPYEVLALIGRGGMGEVHRAVDTRKDRRTVALKRLPAGLADDPGFQRRFLREAALAARLRDPHVIPIHDYGEIDGRPYLDMRLVEGTDLATLLARHGPPDPARAVALLTQVARALDAAHHEGLVHRDVKPANVLLATRDETGAWPAGFAYLIDFGIAANMLSSHRSSSVLAGTAAYMAPERFASGGDHRVDVYALTCTLVELLTGRPPFEGDFPQLMAAHTTRPAPRVSERVPGLPRALDDVVAAGMAKDPAWRWPSAGALAAAAERALVPTPVTAPPPVPPPAPPRYAPVPTEPPPRRHRTRLVVGAVVTLVLVWAGLITTVLLTRSDVDGDFVGQWEGVVNSADSERRVVTLEDGRVGEVVGRYDVPGPGCSYALVLTRGGDDGTNETRADRIAGPAERCPGVARLQFSEAIGERLRVDLVAGDTPRWLATLDPA</sequence>
<evidence type="ECO:0000313" key="11">
    <source>
        <dbReference type="Proteomes" id="UP001370100"/>
    </source>
</evidence>
<dbReference type="Gene3D" id="1.10.510.10">
    <property type="entry name" value="Transferase(Phosphotransferase) domain 1"/>
    <property type="match status" value="1"/>
</dbReference>
<comment type="caution">
    <text evidence="10">The sequence shown here is derived from an EMBL/GenBank/DDBJ whole genome shotgun (WGS) entry which is preliminary data.</text>
</comment>
<evidence type="ECO:0000256" key="6">
    <source>
        <dbReference type="ARBA" id="ARBA00022840"/>
    </source>
</evidence>
<dbReference type="PROSITE" id="PS00108">
    <property type="entry name" value="PROTEIN_KINASE_ST"/>
    <property type="match status" value="1"/>
</dbReference>
<dbReference type="Proteomes" id="UP001370100">
    <property type="component" value="Unassembled WGS sequence"/>
</dbReference>
<evidence type="ECO:0000256" key="8">
    <source>
        <dbReference type="SAM" id="Phobius"/>
    </source>
</evidence>
<keyword evidence="8" id="KW-1133">Transmembrane helix</keyword>
<dbReference type="Gene3D" id="3.30.200.20">
    <property type="entry name" value="Phosphorylase Kinase, domain 1"/>
    <property type="match status" value="1"/>
</dbReference>
<name>A0ABU8N371_9PSEU</name>
<keyword evidence="8" id="KW-0812">Transmembrane</keyword>
<keyword evidence="4 7" id="KW-0547">Nucleotide-binding</keyword>
<dbReference type="CDD" id="cd14014">
    <property type="entry name" value="STKc_PknB_like"/>
    <property type="match status" value="1"/>
</dbReference>
<dbReference type="InterPro" id="IPR000719">
    <property type="entry name" value="Prot_kinase_dom"/>
</dbReference>
<dbReference type="PANTHER" id="PTHR43289:SF6">
    <property type="entry name" value="SERINE_THREONINE-PROTEIN KINASE NEKL-3"/>
    <property type="match status" value="1"/>
</dbReference>
<protein>
    <recommendedName>
        <fullName evidence="1">non-specific serine/threonine protein kinase</fullName>
        <ecNumber evidence="1">2.7.11.1</ecNumber>
    </recommendedName>
</protein>
<proteinExistence type="predicted"/>
<dbReference type="PROSITE" id="PS00107">
    <property type="entry name" value="PROTEIN_KINASE_ATP"/>
    <property type="match status" value="1"/>
</dbReference>
<dbReference type="Pfam" id="PF00069">
    <property type="entry name" value="Pkinase"/>
    <property type="match status" value="1"/>
</dbReference>
<keyword evidence="2" id="KW-0723">Serine/threonine-protein kinase</keyword>
<feature type="transmembrane region" description="Helical" evidence="8">
    <location>
        <begin position="316"/>
        <end position="337"/>
    </location>
</feature>
<feature type="binding site" evidence="7">
    <location>
        <position position="45"/>
    </location>
    <ligand>
        <name>ATP</name>
        <dbReference type="ChEBI" id="CHEBI:30616"/>
    </ligand>
</feature>
<dbReference type="InterPro" id="IPR011009">
    <property type="entry name" value="Kinase-like_dom_sf"/>
</dbReference>
<feature type="domain" description="Protein kinase" evidence="9">
    <location>
        <begin position="15"/>
        <end position="282"/>
    </location>
</feature>
<evidence type="ECO:0000256" key="3">
    <source>
        <dbReference type="ARBA" id="ARBA00022679"/>
    </source>
</evidence>
<dbReference type="RefSeq" id="WP_337712895.1">
    <property type="nucleotide sequence ID" value="NZ_JBBEGL010000002.1"/>
</dbReference>
<dbReference type="EC" id="2.7.11.1" evidence="1"/>
<dbReference type="InterPro" id="IPR017441">
    <property type="entry name" value="Protein_kinase_ATP_BS"/>
</dbReference>
<dbReference type="SUPFAM" id="SSF56112">
    <property type="entry name" value="Protein kinase-like (PK-like)"/>
    <property type="match status" value="1"/>
</dbReference>
<accession>A0ABU8N371</accession>
<keyword evidence="3 10" id="KW-0808">Transferase</keyword>
<dbReference type="EMBL" id="JBBEGL010000002">
    <property type="protein sequence ID" value="MEJ2886409.1"/>
    <property type="molecule type" value="Genomic_DNA"/>
</dbReference>
<gene>
    <name evidence="10" type="ORF">WCD41_08075</name>
</gene>
<evidence type="ECO:0000256" key="5">
    <source>
        <dbReference type="ARBA" id="ARBA00022777"/>
    </source>
</evidence>
<evidence type="ECO:0000256" key="2">
    <source>
        <dbReference type="ARBA" id="ARBA00022527"/>
    </source>
</evidence>
<reference evidence="10 11" key="1">
    <citation type="submission" date="2024-03" db="EMBL/GenBank/DDBJ databases">
        <title>Actinomycetospora sp. OC33-EN06, a novel actinomycete isolated from wild orchid (Aerides multiflora).</title>
        <authorList>
            <person name="Suriyachadkun C."/>
        </authorList>
    </citation>
    <scope>NUCLEOTIDE SEQUENCE [LARGE SCALE GENOMIC DNA]</scope>
    <source>
        <strain evidence="10 11">OC33-EN06</strain>
    </source>
</reference>
<evidence type="ECO:0000259" key="9">
    <source>
        <dbReference type="PROSITE" id="PS50011"/>
    </source>
</evidence>
<organism evidence="10 11">
    <name type="scientific">Actinomycetospora aeridis</name>
    <dbReference type="NCBI Taxonomy" id="3129231"/>
    <lineage>
        <taxon>Bacteria</taxon>
        <taxon>Bacillati</taxon>
        <taxon>Actinomycetota</taxon>
        <taxon>Actinomycetes</taxon>
        <taxon>Pseudonocardiales</taxon>
        <taxon>Pseudonocardiaceae</taxon>
        <taxon>Actinomycetospora</taxon>
    </lineage>
</organism>
<dbReference type="PROSITE" id="PS50011">
    <property type="entry name" value="PROTEIN_KINASE_DOM"/>
    <property type="match status" value="1"/>
</dbReference>
<keyword evidence="6 7" id="KW-0067">ATP-binding</keyword>